<comment type="caution">
    <text evidence="1">The sequence shown here is derived from an EMBL/GenBank/DDBJ whole genome shotgun (WGS) entry which is preliminary data.</text>
</comment>
<proteinExistence type="predicted"/>
<accession>A0ABS9WW62</accession>
<organism evidence="1 2">
    <name type="scientific">Colwellia maritima</name>
    <dbReference type="NCBI Taxonomy" id="2912588"/>
    <lineage>
        <taxon>Bacteria</taxon>
        <taxon>Pseudomonadati</taxon>
        <taxon>Pseudomonadota</taxon>
        <taxon>Gammaproteobacteria</taxon>
        <taxon>Alteromonadales</taxon>
        <taxon>Colwelliaceae</taxon>
        <taxon>Colwellia</taxon>
    </lineage>
</organism>
<dbReference type="EMBL" id="JAKKSL010000001">
    <property type="protein sequence ID" value="MCI2282128.1"/>
    <property type="molecule type" value="Genomic_DNA"/>
</dbReference>
<sequence>MAIFDKILLSRCFLGDNVRYNSEILALRSPLLKIWQQENRIIPICPEVAGGLSVPREPAEQQPNSGQIITISGSNVSKAFNEGANKALLLCQQHSIRFAVLKESSPSCGSTLIYDGSFSNTKIPGQGVTSVLLTQAGIRVFSENNLDELAKLLDKN</sequence>
<dbReference type="PANTHER" id="PTHR30087:SF1">
    <property type="entry name" value="HYPOTHETICAL CYTOSOLIC PROTEIN"/>
    <property type="match status" value="1"/>
</dbReference>
<dbReference type="Pfam" id="PF04463">
    <property type="entry name" value="2-thiour_desulf"/>
    <property type="match status" value="1"/>
</dbReference>
<dbReference type="RefSeq" id="WP_242282704.1">
    <property type="nucleotide sequence ID" value="NZ_JAKKSL010000001.1"/>
</dbReference>
<evidence type="ECO:0000313" key="1">
    <source>
        <dbReference type="EMBL" id="MCI2282128.1"/>
    </source>
</evidence>
<evidence type="ECO:0000313" key="2">
    <source>
        <dbReference type="Proteomes" id="UP001139646"/>
    </source>
</evidence>
<dbReference type="Proteomes" id="UP001139646">
    <property type="component" value="Unassembled WGS sequence"/>
</dbReference>
<keyword evidence="2" id="KW-1185">Reference proteome</keyword>
<protein>
    <submittedName>
        <fullName evidence="1">DUF523 domain-containing protein</fullName>
    </submittedName>
</protein>
<name>A0ABS9WW62_9GAMM</name>
<dbReference type="PANTHER" id="PTHR30087">
    <property type="entry name" value="INNER MEMBRANE PROTEIN"/>
    <property type="match status" value="1"/>
</dbReference>
<reference evidence="1" key="1">
    <citation type="submission" date="2022-01" db="EMBL/GenBank/DDBJ databases">
        <title>Colwellia maritima, isolated from seawater.</title>
        <authorList>
            <person name="Kristyanto S."/>
            <person name="Jung J."/>
            <person name="Jeon C.O."/>
        </authorList>
    </citation>
    <scope>NUCLEOTIDE SEQUENCE</scope>
    <source>
        <strain evidence="1">MSW7</strain>
    </source>
</reference>
<gene>
    <name evidence="1" type="ORF">L3081_00335</name>
</gene>
<dbReference type="InterPro" id="IPR007553">
    <property type="entry name" value="2-thiour_desulf"/>
</dbReference>